<protein>
    <recommendedName>
        <fullName evidence="4">DUF559 domain-containing protein</fullName>
    </recommendedName>
</protein>
<dbReference type="Proteomes" id="UP001165587">
    <property type="component" value="Unassembled WGS sequence"/>
</dbReference>
<feature type="region of interest" description="Disordered" evidence="1">
    <location>
        <begin position="43"/>
        <end position="67"/>
    </location>
</feature>
<comment type="caution">
    <text evidence="2">The sequence shown here is derived from an EMBL/GenBank/DDBJ whole genome shotgun (WGS) entry which is preliminary data.</text>
</comment>
<organism evidence="2 3">
    <name type="scientific">Herbiconiux oxytropis</name>
    <dbReference type="NCBI Taxonomy" id="2970915"/>
    <lineage>
        <taxon>Bacteria</taxon>
        <taxon>Bacillati</taxon>
        <taxon>Actinomycetota</taxon>
        <taxon>Actinomycetes</taxon>
        <taxon>Micrococcales</taxon>
        <taxon>Microbacteriaceae</taxon>
        <taxon>Herbiconiux</taxon>
    </lineage>
</organism>
<dbReference type="EMBL" id="JANLCK010000001">
    <property type="protein sequence ID" value="MCS5724389.1"/>
    <property type="molecule type" value="Genomic_DNA"/>
</dbReference>
<proteinExistence type="predicted"/>
<reference evidence="2" key="1">
    <citation type="submission" date="2022-08" db="EMBL/GenBank/DDBJ databases">
        <authorList>
            <person name="Deng Y."/>
            <person name="Han X.-F."/>
            <person name="Zhang Y.-Q."/>
        </authorList>
    </citation>
    <scope>NUCLEOTIDE SEQUENCE</scope>
    <source>
        <strain evidence="2">CPCC 203407</strain>
    </source>
</reference>
<keyword evidence="3" id="KW-1185">Reference proteome</keyword>
<accession>A0AA41X9Z9</accession>
<evidence type="ECO:0008006" key="4">
    <source>
        <dbReference type="Google" id="ProtNLM"/>
    </source>
</evidence>
<feature type="compositionally biased region" description="Low complexity" evidence="1">
    <location>
        <begin position="52"/>
        <end position="67"/>
    </location>
</feature>
<evidence type="ECO:0000256" key="1">
    <source>
        <dbReference type="SAM" id="MobiDB-lite"/>
    </source>
</evidence>
<sequence length="341" mass="37398">MRTPSELPSDLRWRPFSVDAGRASGVTDQRMRGRDLRRPHRAVRVPPGVFGGTSDRPGSDSGSDIGSDIGTGIGTGIDELLARCHAYATIMRSSQFFSHVTAARLWGLPVAPWSPGELLDVAEPAPLRAPRVTGVRGHQFEDVRVRVLERHGLRVADPVSTFLHLARAVDHGRLVAVGDHLVRVPRVADSDGLRPFCTRAELAARLDGHRGRGRRAAVLAVGRVRDGVDSPQETRLRLLLVDGGFPEPLTDVRVTDEAGGVVTWLDMFYPGLRLAVEYDGQQHRTSDRQFARDGERIEQLRGLDIGLVRVERTAMSGPGVAALRAVESRMREHGWPDRSAL</sequence>
<dbReference type="RefSeq" id="WP_259524809.1">
    <property type="nucleotide sequence ID" value="NZ_JANLCK010000001.1"/>
</dbReference>
<evidence type="ECO:0000313" key="3">
    <source>
        <dbReference type="Proteomes" id="UP001165587"/>
    </source>
</evidence>
<gene>
    <name evidence="2" type="ORF">N1028_00615</name>
</gene>
<evidence type="ECO:0000313" key="2">
    <source>
        <dbReference type="EMBL" id="MCS5724389.1"/>
    </source>
</evidence>
<name>A0AA41X9Z9_9MICO</name>
<dbReference type="AlphaFoldDB" id="A0AA41X9Z9"/>